<accession>A0A0F4YE59</accession>
<organism evidence="1 2">
    <name type="scientific">Rasamsonia emersonii (strain ATCC 16479 / CBS 393.64 / IMI 116815)</name>
    <dbReference type="NCBI Taxonomy" id="1408163"/>
    <lineage>
        <taxon>Eukaryota</taxon>
        <taxon>Fungi</taxon>
        <taxon>Dikarya</taxon>
        <taxon>Ascomycota</taxon>
        <taxon>Pezizomycotina</taxon>
        <taxon>Eurotiomycetes</taxon>
        <taxon>Eurotiomycetidae</taxon>
        <taxon>Eurotiales</taxon>
        <taxon>Trichocomaceae</taxon>
        <taxon>Rasamsonia</taxon>
    </lineage>
</organism>
<proteinExistence type="predicted"/>
<name>A0A0F4YE59_RASE3</name>
<reference evidence="1 2" key="1">
    <citation type="submission" date="2015-04" db="EMBL/GenBank/DDBJ databases">
        <authorList>
            <person name="Heijne W.H."/>
            <person name="Fedorova N.D."/>
            <person name="Nierman W.C."/>
            <person name="Vollebregt A.W."/>
            <person name="Zhao Z."/>
            <person name="Wu L."/>
            <person name="Kumar M."/>
            <person name="Stam H."/>
            <person name="van den Berg M.A."/>
            <person name="Pel H.J."/>
        </authorList>
    </citation>
    <scope>NUCLEOTIDE SEQUENCE [LARGE SCALE GENOMIC DNA]</scope>
    <source>
        <strain evidence="1 2">CBS 393.64</strain>
    </source>
</reference>
<dbReference type="RefSeq" id="XP_013322813.1">
    <property type="nucleotide sequence ID" value="XM_013467359.1"/>
</dbReference>
<dbReference type="GeneID" id="25313285"/>
<comment type="caution">
    <text evidence="1">The sequence shown here is derived from an EMBL/GenBank/DDBJ whole genome shotgun (WGS) entry which is preliminary data.</text>
</comment>
<gene>
    <name evidence="1" type="ORF">T310_10216</name>
</gene>
<evidence type="ECO:0000313" key="2">
    <source>
        <dbReference type="Proteomes" id="UP000053958"/>
    </source>
</evidence>
<dbReference type="STRING" id="1408163.A0A0F4YE59"/>
<sequence>MEFLKRLIGRGATAQDTCLSSGQPASSNLPNRLSTCVMELARILDDERVAHVRGTPASGKTTLAYLLHEHYRQQNIPSVIISDWPQGNDHVHTDVLIRRAQDAGYTFVTADTLRNADIVYIIDEGQMSYHDSGLWLGFIKSQNNRRFGPRVCVFTSYGSPTGGPNDYSAGSPLAYLGVQQRVSITVSKIKDSPPISLFYNRNEFDDVLQRICTDSRRPLPLHPDAADYIFSLTNGHPGAVDSVLGMIQKVYRSEIKHGEIQVVEKDHIIATLNDEDESFRYLAQTGIQRSFVSRRKLTPQAAGVLREVLMNGSIHRDLDNEGIITCYENGWLHSEPLDFDAINIVCVFPTRLHAKYVEHYLTDSSVPFPMNQYPTVEALAEAVLRKFSLRNLSSTTRVGTGAVIRPVEAAYQDEFCRALHAVLGFSTKVSSEWSGDGNGRIDFRLADVGWGIELLREGNRLGAHCQRFVGNGSYMQWIRSGWLRDWLIIDCRTSPPHPYNVPGTKLWRAVFANDFSSVEVLDSSNRLLVPRFPLMS</sequence>
<dbReference type="Proteomes" id="UP000053958">
    <property type="component" value="Unassembled WGS sequence"/>
</dbReference>
<evidence type="ECO:0000313" key="1">
    <source>
        <dbReference type="EMBL" id="KKA16201.1"/>
    </source>
</evidence>
<dbReference type="InterPro" id="IPR027417">
    <property type="entry name" value="P-loop_NTPase"/>
</dbReference>
<dbReference type="OrthoDB" id="2364732at2759"/>
<keyword evidence="2" id="KW-1185">Reference proteome</keyword>
<dbReference type="SUPFAM" id="SSF52540">
    <property type="entry name" value="P-loop containing nucleoside triphosphate hydrolases"/>
    <property type="match status" value="1"/>
</dbReference>
<protein>
    <submittedName>
        <fullName evidence="1">Uncharacterized protein</fullName>
    </submittedName>
</protein>
<dbReference type="AlphaFoldDB" id="A0A0F4YE59"/>
<dbReference type="EMBL" id="LASV01000813">
    <property type="protein sequence ID" value="KKA16201.1"/>
    <property type="molecule type" value="Genomic_DNA"/>
</dbReference>